<dbReference type="InterPro" id="IPR036640">
    <property type="entry name" value="ABC1_TM_sf"/>
</dbReference>
<evidence type="ECO:0000313" key="9">
    <source>
        <dbReference type="EMBL" id="JAP92158.1"/>
    </source>
</evidence>
<dbReference type="GO" id="GO:0016887">
    <property type="term" value="F:ATP hydrolysis activity"/>
    <property type="evidence" value="ECO:0007669"/>
    <property type="project" value="InterPro"/>
</dbReference>
<dbReference type="PROSITE" id="PS00211">
    <property type="entry name" value="ABC_TRANSPORTER_1"/>
    <property type="match status" value="1"/>
</dbReference>
<keyword evidence="5" id="KW-1133">Transmembrane helix</keyword>
<accession>A0A146K6W4</accession>
<organism evidence="9">
    <name type="scientific">Trepomonas sp. PC1</name>
    <dbReference type="NCBI Taxonomy" id="1076344"/>
    <lineage>
        <taxon>Eukaryota</taxon>
        <taxon>Metamonada</taxon>
        <taxon>Diplomonadida</taxon>
        <taxon>Hexamitidae</taxon>
        <taxon>Hexamitinae</taxon>
        <taxon>Trepomonas</taxon>
    </lineage>
</organism>
<keyword evidence="6" id="KW-0472">Membrane</keyword>
<dbReference type="Gene3D" id="3.40.50.300">
    <property type="entry name" value="P-loop containing nucleotide triphosphate hydrolases"/>
    <property type="match status" value="1"/>
</dbReference>
<dbReference type="GO" id="GO:0005524">
    <property type="term" value="F:ATP binding"/>
    <property type="evidence" value="ECO:0007669"/>
    <property type="project" value="UniProtKB-KW"/>
</dbReference>
<dbReference type="PANTHER" id="PTHR24221">
    <property type="entry name" value="ATP-BINDING CASSETTE SUB-FAMILY B"/>
    <property type="match status" value="1"/>
</dbReference>
<dbReference type="InterPro" id="IPR039421">
    <property type="entry name" value="Type_1_exporter"/>
</dbReference>
<dbReference type="PROSITE" id="PS50893">
    <property type="entry name" value="ABC_TRANSPORTER_2"/>
    <property type="match status" value="1"/>
</dbReference>
<dbReference type="CDD" id="cd03228">
    <property type="entry name" value="ABCC_MRP_Like"/>
    <property type="match status" value="1"/>
</dbReference>
<dbReference type="AlphaFoldDB" id="A0A146K6W4"/>
<name>A0A146K6W4_9EUKA</name>
<dbReference type="SMART" id="SM00382">
    <property type="entry name" value="AAA"/>
    <property type="match status" value="1"/>
</dbReference>
<dbReference type="InterPro" id="IPR017871">
    <property type="entry name" value="ABC_transporter-like_CS"/>
</dbReference>
<keyword evidence="4" id="KW-0067">ATP-binding</keyword>
<dbReference type="EMBL" id="GDID01004448">
    <property type="protein sequence ID" value="JAP92158.1"/>
    <property type="molecule type" value="Transcribed_RNA"/>
</dbReference>
<evidence type="ECO:0000256" key="3">
    <source>
        <dbReference type="ARBA" id="ARBA00022741"/>
    </source>
</evidence>
<gene>
    <name evidence="9" type="ORF">TPC1_15991</name>
</gene>
<dbReference type="PANTHER" id="PTHR24221:SF654">
    <property type="entry name" value="ATP-BINDING CASSETTE SUB-FAMILY B MEMBER 6"/>
    <property type="match status" value="1"/>
</dbReference>
<evidence type="ECO:0000256" key="1">
    <source>
        <dbReference type="ARBA" id="ARBA00004141"/>
    </source>
</evidence>
<dbReference type="InterPro" id="IPR003593">
    <property type="entry name" value="AAA+_ATPase"/>
</dbReference>
<sequence>MMKYALNQPFSKQSKIFEDSQSYSEYATDFSELFTNFFDRICGPLLSISLSTKSIDYVDWLSLLVFAPLPIVGYTIIKHKNVHKNVSREFCKARNKNRSQVSLAIQRSHLIKAYNKSDYEINEIYKQQDKQANKLDDIFNIFMWKNRFMKFISHYREIVSYFVIIEQIYREKFTIPMAYDFLSYTKDTYFNFIQIFSFIGQFSENKLIYNNVIKVFSLQQETREESSIKHTLHWLQRISSPILDNSLFDQKVDSLKFENVTFSFSQNKLIENFSYKFSLQKTYAITGKSGCGKSTISNLLIQLVKQQSGEIRINNQKIEEMSLQQLRVIVTVCSQNDPVIKEWTLKQNIEYGEVFSNEKLSNIIKICEIDFMDLSQEVNELSGGQKQRISLARALGRKQTRILILDETTSALDDKTEAKILQKLKEHCQKFQILLIFITHKRHVLDFVDEIVEIG</sequence>
<evidence type="ECO:0000259" key="8">
    <source>
        <dbReference type="PROSITE" id="PS50893"/>
    </source>
</evidence>
<reference evidence="9" key="1">
    <citation type="submission" date="2015-07" db="EMBL/GenBank/DDBJ databases">
        <title>Adaptation to a free-living lifestyle via gene acquisitions in the diplomonad Trepomonas sp. PC1.</title>
        <authorList>
            <person name="Xu F."/>
            <person name="Jerlstrom-Hultqvist J."/>
            <person name="Kolisko M."/>
            <person name="Simpson A.G.B."/>
            <person name="Roger A.J."/>
            <person name="Svard S.G."/>
            <person name="Andersson J.O."/>
        </authorList>
    </citation>
    <scope>NUCLEOTIDE SEQUENCE</scope>
    <source>
        <strain evidence="9">PC1</strain>
    </source>
</reference>
<protein>
    <submittedName>
        <fullName evidence="9">ABC transporter family protein</fullName>
    </submittedName>
</protein>
<dbReference type="InterPro" id="IPR003439">
    <property type="entry name" value="ABC_transporter-like_ATP-bd"/>
</dbReference>
<evidence type="ECO:0000256" key="5">
    <source>
        <dbReference type="ARBA" id="ARBA00022989"/>
    </source>
</evidence>
<keyword evidence="2" id="KW-0812">Transmembrane</keyword>
<dbReference type="GO" id="GO:0042626">
    <property type="term" value="F:ATPase-coupled transmembrane transporter activity"/>
    <property type="evidence" value="ECO:0007669"/>
    <property type="project" value="TreeGrafter"/>
</dbReference>
<keyword evidence="3" id="KW-0547">Nucleotide-binding</keyword>
<evidence type="ECO:0000256" key="2">
    <source>
        <dbReference type="ARBA" id="ARBA00022692"/>
    </source>
</evidence>
<dbReference type="SUPFAM" id="SSF52540">
    <property type="entry name" value="P-loop containing nucleoside triphosphate hydrolases"/>
    <property type="match status" value="1"/>
</dbReference>
<dbReference type="InterPro" id="IPR027417">
    <property type="entry name" value="P-loop_NTPase"/>
</dbReference>
<evidence type="ECO:0000256" key="4">
    <source>
        <dbReference type="ARBA" id="ARBA00022840"/>
    </source>
</evidence>
<feature type="non-terminal residue" evidence="9">
    <location>
        <position position="455"/>
    </location>
</feature>
<evidence type="ECO:0000256" key="6">
    <source>
        <dbReference type="ARBA" id="ARBA00023136"/>
    </source>
</evidence>
<comment type="subcellular location">
    <subcellularLocation>
        <location evidence="1">Membrane</location>
        <topology evidence="1">Multi-pass membrane protein</topology>
    </subcellularLocation>
</comment>
<proteinExistence type="inferred from homology"/>
<dbReference type="Gene3D" id="1.20.1560.10">
    <property type="entry name" value="ABC transporter type 1, transmembrane domain"/>
    <property type="match status" value="1"/>
</dbReference>
<dbReference type="SUPFAM" id="SSF90123">
    <property type="entry name" value="ABC transporter transmembrane region"/>
    <property type="match status" value="1"/>
</dbReference>
<feature type="domain" description="ABC transporter" evidence="8">
    <location>
        <begin position="255"/>
        <end position="454"/>
    </location>
</feature>
<dbReference type="GO" id="GO:0016020">
    <property type="term" value="C:membrane"/>
    <property type="evidence" value="ECO:0007669"/>
    <property type="project" value="UniProtKB-SubCell"/>
</dbReference>
<comment type="similarity">
    <text evidence="7">Belongs to the ABC transporter superfamily. ABCB family. Heavy Metal importer (TC 3.A.1.210) subfamily.</text>
</comment>
<evidence type="ECO:0000256" key="7">
    <source>
        <dbReference type="ARBA" id="ARBA00024363"/>
    </source>
</evidence>
<dbReference type="Pfam" id="PF00005">
    <property type="entry name" value="ABC_tran"/>
    <property type="match status" value="1"/>
</dbReference>